<gene>
    <name evidence="2" type="ORF">GHJ91_02120</name>
</gene>
<dbReference type="PANTHER" id="PTHR38590:SF1">
    <property type="entry name" value="BLL0828 PROTEIN"/>
    <property type="match status" value="1"/>
</dbReference>
<dbReference type="Pfam" id="PF04480">
    <property type="entry name" value="DUF559"/>
    <property type="match status" value="1"/>
</dbReference>
<dbReference type="CDD" id="cd01038">
    <property type="entry name" value="Endonuclease_DUF559"/>
    <property type="match status" value="1"/>
</dbReference>
<organism evidence="2">
    <name type="scientific">Sinorhizobium medicae</name>
    <dbReference type="NCBI Taxonomy" id="110321"/>
    <lineage>
        <taxon>Bacteria</taxon>
        <taxon>Pseudomonadati</taxon>
        <taxon>Pseudomonadota</taxon>
        <taxon>Alphaproteobacteria</taxon>
        <taxon>Hyphomicrobiales</taxon>
        <taxon>Rhizobiaceae</taxon>
        <taxon>Sinorhizobium/Ensifer group</taxon>
        <taxon>Sinorhizobium</taxon>
    </lineage>
</organism>
<accession>A0A6G1WE44</accession>
<dbReference type="SUPFAM" id="SSF52980">
    <property type="entry name" value="Restriction endonuclease-like"/>
    <property type="match status" value="1"/>
</dbReference>
<dbReference type="InterPro" id="IPR007569">
    <property type="entry name" value="DUF559"/>
</dbReference>
<feature type="domain" description="DUF559" evidence="1">
    <location>
        <begin position="7"/>
        <end position="112"/>
    </location>
</feature>
<name>A0A6G1WE44_9HYPH</name>
<protein>
    <submittedName>
        <fullName evidence="2">DUF559 domain-containing protein</fullName>
    </submittedName>
</protein>
<dbReference type="InterPro" id="IPR047216">
    <property type="entry name" value="Endonuclease_DUF559_bact"/>
</dbReference>
<evidence type="ECO:0000259" key="1">
    <source>
        <dbReference type="Pfam" id="PF04480"/>
    </source>
</evidence>
<dbReference type="RefSeq" id="WP_127659588.1">
    <property type="nucleotide sequence ID" value="NZ_CP140924.1"/>
</dbReference>
<sequence length="146" mass="16869">MRGANERQTKRARRLRQADNDAEALLWSELRGRRLNGFKFVRQLPLGPYFADFGCRDERLVVEVDGSQHANRSGDIRRDEYMVATGWSVVRFWNMQIFNDRPSVLETIVAILEKRLLGEVRTADLTSIPAKRQLEAEAEHMRAIAV</sequence>
<dbReference type="InterPro" id="IPR011335">
    <property type="entry name" value="Restrct_endonuc-II-like"/>
</dbReference>
<reference evidence="2" key="1">
    <citation type="journal article" date="2013" name="Genome Biol.">
        <title>Comparative genomics of the core and accessory genomes of 48 Sinorhizobium strains comprising five genospecies.</title>
        <authorList>
            <person name="Sugawara M."/>
            <person name="Epstein B."/>
            <person name="Badgley B.D."/>
            <person name="Unno T."/>
            <person name="Xu L."/>
            <person name="Reese J."/>
            <person name="Gyaneshwar P."/>
            <person name="Denny R."/>
            <person name="Mudge J."/>
            <person name="Bharti A.K."/>
            <person name="Farmer A.D."/>
            <person name="May G.D."/>
            <person name="Woodward J.E."/>
            <person name="Medigue C."/>
            <person name="Vallenet D."/>
            <person name="Lajus A."/>
            <person name="Rouy Z."/>
            <person name="Martinez-Vaz B."/>
            <person name="Tiffin P."/>
            <person name="Young N.D."/>
            <person name="Sadowsky M.J."/>
        </authorList>
    </citation>
    <scope>NUCLEOTIDE SEQUENCE</scope>
    <source>
        <strain evidence="2">M1</strain>
    </source>
</reference>
<proteinExistence type="predicted"/>
<dbReference type="Gene3D" id="3.40.960.10">
    <property type="entry name" value="VSR Endonuclease"/>
    <property type="match status" value="1"/>
</dbReference>
<dbReference type="EMBL" id="WISB01000011">
    <property type="protein sequence ID" value="MQW68010.1"/>
    <property type="molecule type" value="Genomic_DNA"/>
</dbReference>
<evidence type="ECO:0000313" key="2">
    <source>
        <dbReference type="EMBL" id="MQW68010.1"/>
    </source>
</evidence>
<dbReference type="AlphaFoldDB" id="A0A6G1WE44"/>
<dbReference type="PANTHER" id="PTHR38590">
    <property type="entry name" value="BLL0828 PROTEIN"/>
    <property type="match status" value="1"/>
</dbReference>
<comment type="caution">
    <text evidence="2">The sequence shown here is derived from an EMBL/GenBank/DDBJ whole genome shotgun (WGS) entry which is preliminary data.</text>
</comment>